<dbReference type="Pfam" id="PF13443">
    <property type="entry name" value="HTH_26"/>
    <property type="match status" value="1"/>
</dbReference>
<dbReference type="PROSITE" id="PS50937">
    <property type="entry name" value="HTH_MERR_2"/>
    <property type="match status" value="1"/>
</dbReference>
<sequence>MKQAGLSYADVARALRLSEASVKRLFSSQRFTLQRLEQVAALAGLDLAELVRLAGAERAPLSRLSPEQESALVAGVPRLLVAVCVLNHWAPAEIRRVYRIDEAECLGHLLALERLGLIELLPGDRVRRRLARDFAWLTDGPIERFFREHAEDDFLDDRFAAAGETRRFLHGMLTVAARQRLAARLAKLSAEFSALHEESAAAPFAEREGVALMIAARGWEPPAFAALRRTG</sequence>
<evidence type="ECO:0000313" key="3">
    <source>
        <dbReference type="Proteomes" id="UP000290682"/>
    </source>
</evidence>
<feature type="domain" description="HTH merR-type" evidence="1">
    <location>
        <begin position="1"/>
        <end position="17"/>
    </location>
</feature>
<keyword evidence="3" id="KW-1185">Reference proteome</keyword>
<dbReference type="Proteomes" id="UP000290682">
    <property type="component" value="Unassembled WGS sequence"/>
</dbReference>
<organism evidence="2 3">
    <name type="scientific">Crenobacter cavernae</name>
    <dbReference type="NCBI Taxonomy" id="2290923"/>
    <lineage>
        <taxon>Bacteria</taxon>
        <taxon>Pseudomonadati</taxon>
        <taxon>Pseudomonadota</taxon>
        <taxon>Betaproteobacteria</taxon>
        <taxon>Neisseriales</taxon>
        <taxon>Neisseriaceae</taxon>
        <taxon>Crenobacter</taxon>
    </lineage>
</organism>
<gene>
    <name evidence="2" type="ORF">EBB06_11065</name>
</gene>
<dbReference type="InterPro" id="IPR001387">
    <property type="entry name" value="Cro/C1-type_HTH"/>
</dbReference>
<dbReference type="EMBL" id="REGR01000014">
    <property type="protein sequence ID" value="RXZ42446.1"/>
    <property type="molecule type" value="Genomic_DNA"/>
</dbReference>
<evidence type="ECO:0000313" key="2">
    <source>
        <dbReference type="EMBL" id="RXZ42446.1"/>
    </source>
</evidence>
<protein>
    <submittedName>
        <fullName evidence="2">Transcriptional regulator</fullName>
    </submittedName>
</protein>
<comment type="caution">
    <text evidence="2">The sequence shown here is derived from an EMBL/GenBank/DDBJ whole genome shotgun (WGS) entry which is preliminary data.</text>
</comment>
<dbReference type="InterPro" id="IPR010982">
    <property type="entry name" value="Lambda_DNA-bd_dom_sf"/>
</dbReference>
<accession>A0ABY0F9V4</accession>
<proteinExistence type="predicted"/>
<name>A0ABY0F9V4_9NEIS</name>
<evidence type="ECO:0000259" key="1">
    <source>
        <dbReference type="PROSITE" id="PS50937"/>
    </source>
</evidence>
<dbReference type="RefSeq" id="WP_129213247.1">
    <property type="nucleotide sequence ID" value="NZ_REGR01000014.1"/>
</dbReference>
<dbReference type="SUPFAM" id="SSF47413">
    <property type="entry name" value="lambda repressor-like DNA-binding domains"/>
    <property type="match status" value="1"/>
</dbReference>
<reference evidence="2 3" key="1">
    <citation type="submission" date="2018-10" db="EMBL/GenBank/DDBJ databases">
        <title>Draft genome of Fastidiocella sp. strain 375T, a bacterium isolated from a karstic cave dripping water.</title>
        <authorList>
            <person name="Coelho C."/>
            <person name="Verissimo A."/>
            <person name="Tiago I."/>
        </authorList>
    </citation>
    <scope>NUCLEOTIDE SEQUENCE [LARGE SCALE GENOMIC DNA]</scope>
    <source>
        <strain evidence="2 3">CAVE-375</strain>
    </source>
</reference>
<dbReference type="InterPro" id="IPR000551">
    <property type="entry name" value="MerR-type_HTH_dom"/>
</dbReference>